<name>A0A918R6R0_9SPHN</name>
<keyword evidence="4" id="KW-1185">Reference proteome</keyword>
<reference evidence="3" key="1">
    <citation type="journal article" date="2014" name="Int. J. Syst. Evol. Microbiol.">
        <title>Complete genome sequence of Corynebacterium casei LMG S-19264T (=DSM 44701T), isolated from a smear-ripened cheese.</title>
        <authorList>
            <consortium name="US DOE Joint Genome Institute (JGI-PGF)"/>
            <person name="Walter F."/>
            <person name="Albersmeier A."/>
            <person name="Kalinowski J."/>
            <person name="Ruckert C."/>
        </authorList>
    </citation>
    <scope>NUCLEOTIDE SEQUENCE</scope>
    <source>
        <strain evidence="3">KCTC 32422</strain>
    </source>
</reference>
<dbReference type="InterPro" id="IPR040911">
    <property type="entry name" value="Exostosin_GT47"/>
</dbReference>
<dbReference type="Gene3D" id="3.40.50.11660">
    <property type="entry name" value="Glycosyl transferase family 10, C-terminal domain"/>
    <property type="match status" value="1"/>
</dbReference>
<dbReference type="SUPFAM" id="SSF53756">
    <property type="entry name" value="UDP-Glycosyltransferase/glycogen phosphorylase"/>
    <property type="match status" value="1"/>
</dbReference>
<reference evidence="3" key="2">
    <citation type="submission" date="2020-09" db="EMBL/GenBank/DDBJ databases">
        <authorList>
            <person name="Sun Q."/>
            <person name="Kim S."/>
        </authorList>
    </citation>
    <scope>NUCLEOTIDE SEQUENCE</scope>
    <source>
        <strain evidence="3">KCTC 32422</strain>
    </source>
</reference>
<evidence type="ECO:0000313" key="4">
    <source>
        <dbReference type="Proteomes" id="UP000634139"/>
    </source>
</evidence>
<dbReference type="SUPFAM" id="SSF53448">
    <property type="entry name" value="Nucleotide-diphospho-sugar transferases"/>
    <property type="match status" value="1"/>
</dbReference>
<sequence>MTSTIHIVTPCMNMRSTIDRTILSVATQEGDFCIRYHVKDAGSTDGTRERLEWWAAELAGGRFPVRCEEIDFTWSDERDGGMYEAIIQGFRHTAAGEHDWMTWINADDILMPGALAFVANVNRQFRSDQVSWLGGAACVSRDNHPITAYDRVLPRDVIRAGLCDGTHWDFFQQEGTFFRRWLWDSAKPEESIRSMRLAGDWNLWRLFAQQASFVQWAIPLGCFTVMQGQLSASQRERYLAEMDDVVPREERAAALQSLGEAGQVVRRRFKSRYADGQLTIQEEAMSAPLAERWRKVFDRELLAPASQFADRVLAVGDLTPKETGLPELSTIVRQTGGVVAYDHGWQFPAITEQHAYHRVRDTLMLPEGVIYVGYPWATLIDKLQSKAKDARAYLRQFRKFCELLPADTIRITVCQQIYMRDYLALFAEAGIHHVFWTHATPRDVQDAACGAVRPALHPFPLYPVQVVEALAGAALAADGAQRRLLFSFVGARADKHYPRQTRNFILDLLDKDSRGFVAGRANWFYEKIVYHHQVHQFTDARPEALIEEDQAVQFRKVLEESTFSLCPAGTGPNSIRLWESIGAGAIPVILAEDWAPPGNRALWDAACLFRPETTEAVAALPDELAALAADPAALAARRHALRQLWMLYGPGGFVHDIHTLAQALTPGEVRAEPAQVAPQSTGDAARVLSRLAGLMLVDHPEAAMLMTPEHPLAQQAAEALDLVEPNHPARCQFEAVAATRGTAIAPRRRAPAVLCRAVPKLHYFGRHANRTPLSYEPFLREIGGQIAFVDRPEDADLLLTGFNLDFRDAAAELAELRAVQPALKLLVLSEEPLWDIYWSAGFMETERQLENGIDYRFLNHENSAIFDFDRYPYFALSTDSFAATYAMRLEAMARLSTSALLEQWETAAVPAAFFAEHRTANGAEPSAPDREFWGMSAHRTQIAEAVRDLLPGSLCVGKGWGEPKLRQELASWHLDKLATLSCRTRICSAIENTHQNRYISEKLFDAFVVGAIPVYCAGPRHRAVELVPEQAMINIAGLDAAAAAQRIVDFRPDAAFAEAWRETAGTLARLFADSGALRAERIRIAEACLEAVHQQLDAAAMAPDFAQQGISVAQCNVKYK</sequence>
<evidence type="ECO:0000313" key="3">
    <source>
        <dbReference type="EMBL" id="GGZ85761.1"/>
    </source>
</evidence>
<protein>
    <recommendedName>
        <fullName evidence="5">Exostosin family protein</fullName>
    </recommendedName>
</protein>
<evidence type="ECO:0000259" key="1">
    <source>
        <dbReference type="Pfam" id="PF00535"/>
    </source>
</evidence>
<organism evidence="3 4">
    <name type="scientific">Novosphingobium arvoryzae</name>
    <dbReference type="NCBI Taxonomy" id="1256514"/>
    <lineage>
        <taxon>Bacteria</taxon>
        <taxon>Pseudomonadati</taxon>
        <taxon>Pseudomonadota</taxon>
        <taxon>Alphaproteobacteria</taxon>
        <taxon>Sphingomonadales</taxon>
        <taxon>Sphingomonadaceae</taxon>
        <taxon>Novosphingobium</taxon>
    </lineage>
</organism>
<gene>
    <name evidence="3" type="ORF">GCM10011617_00200</name>
</gene>
<feature type="domain" description="Glycosyltransferase 2-like" evidence="1">
    <location>
        <begin position="7"/>
        <end position="115"/>
    </location>
</feature>
<dbReference type="InterPro" id="IPR001173">
    <property type="entry name" value="Glyco_trans_2-like"/>
</dbReference>
<evidence type="ECO:0000259" key="2">
    <source>
        <dbReference type="Pfam" id="PF03016"/>
    </source>
</evidence>
<dbReference type="EMBL" id="BMZD01000001">
    <property type="protein sequence ID" value="GGZ85761.1"/>
    <property type="molecule type" value="Genomic_DNA"/>
</dbReference>
<accession>A0A918R6R0</accession>
<dbReference type="Proteomes" id="UP000634139">
    <property type="component" value="Unassembled WGS sequence"/>
</dbReference>
<dbReference type="RefSeq" id="WP_189538403.1">
    <property type="nucleotide sequence ID" value="NZ_BMZD01000001.1"/>
</dbReference>
<feature type="domain" description="Exostosin GT47" evidence="2">
    <location>
        <begin position="476"/>
        <end position="609"/>
    </location>
</feature>
<dbReference type="InterPro" id="IPR038577">
    <property type="entry name" value="GT10-like_C_sf"/>
</dbReference>
<proteinExistence type="predicted"/>
<comment type="caution">
    <text evidence="3">The sequence shown here is derived from an EMBL/GenBank/DDBJ whole genome shotgun (WGS) entry which is preliminary data.</text>
</comment>
<dbReference type="Gene3D" id="3.90.550.10">
    <property type="entry name" value="Spore Coat Polysaccharide Biosynthesis Protein SpsA, Chain A"/>
    <property type="match status" value="1"/>
</dbReference>
<dbReference type="AlphaFoldDB" id="A0A918R6R0"/>
<dbReference type="InterPro" id="IPR029044">
    <property type="entry name" value="Nucleotide-diphossugar_trans"/>
</dbReference>
<dbReference type="Pfam" id="PF03016">
    <property type="entry name" value="Exostosin_GT47"/>
    <property type="match status" value="1"/>
</dbReference>
<dbReference type="Pfam" id="PF00535">
    <property type="entry name" value="Glycos_transf_2"/>
    <property type="match status" value="1"/>
</dbReference>
<evidence type="ECO:0008006" key="5">
    <source>
        <dbReference type="Google" id="ProtNLM"/>
    </source>
</evidence>